<keyword evidence="2" id="KW-0547">Nucleotide-binding</keyword>
<dbReference type="RefSeq" id="WP_138198125.1">
    <property type="nucleotide sequence ID" value="NZ_VCIW01000035.1"/>
</dbReference>
<dbReference type="InterPro" id="IPR032524">
    <property type="entry name" value="ABC_tran_C"/>
</dbReference>
<gene>
    <name evidence="6" type="ORF">FE782_30450</name>
</gene>
<dbReference type="FunFam" id="3.40.50.300:FF:000309">
    <property type="entry name" value="ABC transporter ATP-binding protein"/>
    <property type="match status" value="1"/>
</dbReference>
<organism evidence="6 7">
    <name type="scientific">Paenibacillus antri</name>
    <dbReference type="NCBI Taxonomy" id="2582848"/>
    <lineage>
        <taxon>Bacteria</taxon>
        <taxon>Bacillati</taxon>
        <taxon>Bacillota</taxon>
        <taxon>Bacilli</taxon>
        <taxon>Bacillales</taxon>
        <taxon>Paenibacillaceae</taxon>
        <taxon>Paenibacillus</taxon>
    </lineage>
</organism>
<dbReference type="GO" id="GO:0005524">
    <property type="term" value="F:ATP binding"/>
    <property type="evidence" value="ECO:0007669"/>
    <property type="project" value="UniProtKB-KW"/>
</dbReference>
<feature type="coiled-coil region" evidence="4">
    <location>
        <begin position="578"/>
        <end position="629"/>
    </location>
</feature>
<dbReference type="SUPFAM" id="SSF52540">
    <property type="entry name" value="P-loop containing nucleoside triphosphate hydrolases"/>
    <property type="match status" value="2"/>
</dbReference>
<accession>A0A5R9G2V4</accession>
<evidence type="ECO:0000259" key="5">
    <source>
        <dbReference type="PROSITE" id="PS50893"/>
    </source>
</evidence>
<dbReference type="SMART" id="SM00382">
    <property type="entry name" value="AAA"/>
    <property type="match status" value="2"/>
</dbReference>
<keyword evidence="3 6" id="KW-0067">ATP-binding</keyword>
<dbReference type="InterPro" id="IPR027417">
    <property type="entry name" value="P-loop_NTPase"/>
</dbReference>
<protein>
    <submittedName>
        <fullName evidence="6">ABC-F family ATP-binding cassette domain-containing protein</fullName>
    </submittedName>
</protein>
<dbReference type="InterPro" id="IPR003593">
    <property type="entry name" value="AAA+_ATPase"/>
</dbReference>
<keyword evidence="1" id="KW-0677">Repeat</keyword>
<dbReference type="InterPro" id="IPR037118">
    <property type="entry name" value="Val-tRNA_synth_C_sf"/>
</dbReference>
<dbReference type="GO" id="GO:0016887">
    <property type="term" value="F:ATP hydrolysis activity"/>
    <property type="evidence" value="ECO:0007669"/>
    <property type="project" value="InterPro"/>
</dbReference>
<feature type="domain" description="ABC transporter" evidence="5">
    <location>
        <begin position="4"/>
        <end position="256"/>
    </location>
</feature>
<dbReference type="Pfam" id="PF16326">
    <property type="entry name" value="ABC_tran_CTD"/>
    <property type="match status" value="1"/>
</dbReference>
<dbReference type="PROSITE" id="PS50893">
    <property type="entry name" value="ABC_TRANSPORTER_2"/>
    <property type="match status" value="2"/>
</dbReference>
<dbReference type="FunFam" id="3.40.50.300:FF:000011">
    <property type="entry name" value="Putative ABC transporter ATP-binding component"/>
    <property type="match status" value="1"/>
</dbReference>
<dbReference type="Gene3D" id="1.10.287.380">
    <property type="entry name" value="Valyl-tRNA synthetase, C-terminal domain"/>
    <property type="match status" value="1"/>
</dbReference>
<comment type="caution">
    <text evidence="6">The sequence shown here is derived from an EMBL/GenBank/DDBJ whole genome shotgun (WGS) entry which is preliminary data.</text>
</comment>
<dbReference type="PANTHER" id="PTHR42855">
    <property type="entry name" value="ABC TRANSPORTER ATP-BINDING SUBUNIT"/>
    <property type="match status" value="1"/>
</dbReference>
<dbReference type="InterPro" id="IPR017871">
    <property type="entry name" value="ABC_transporter-like_CS"/>
</dbReference>
<evidence type="ECO:0000313" key="7">
    <source>
        <dbReference type="Proteomes" id="UP000309676"/>
    </source>
</evidence>
<dbReference type="InterPro" id="IPR003439">
    <property type="entry name" value="ABC_transporter-like_ATP-bd"/>
</dbReference>
<dbReference type="EMBL" id="VCIW01000035">
    <property type="protein sequence ID" value="TLS48460.1"/>
    <property type="molecule type" value="Genomic_DNA"/>
</dbReference>
<reference evidence="6 7" key="1">
    <citation type="submission" date="2019-05" db="EMBL/GenBank/DDBJ databases">
        <authorList>
            <person name="Narsing Rao M.P."/>
            <person name="Li W.J."/>
        </authorList>
    </citation>
    <scope>NUCLEOTIDE SEQUENCE [LARGE SCALE GENOMIC DNA]</scope>
    <source>
        <strain evidence="6 7">SYSU_K30003</strain>
    </source>
</reference>
<proteinExistence type="predicted"/>
<dbReference type="Proteomes" id="UP000309676">
    <property type="component" value="Unassembled WGS sequence"/>
</dbReference>
<dbReference type="CDD" id="cd03221">
    <property type="entry name" value="ABCF_EF-3"/>
    <property type="match status" value="2"/>
</dbReference>
<keyword evidence="7" id="KW-1185">Reference proteome</keyword>
<evidence type="ECO:0000256" key="2">
    <source>
        <dbReference type="ARBA" id="ARBA00022741"/>
    </source>
</evidence>
<evidence type="ECO:0000313" key="6">
    <source>
        <dbReference type="EMBL" id="TLS48460.1"/>
    </source>
</evidence>
<dbReference type="Gene3D" id="3.40.50.300">
    <property type="entry name" value="P-loop containing nucleotide triphosphate hydrolases"/>
    <property type="match status" value="2"/>
</dbReference>
<dbReference type="Pfam" id="PF12848">
    <property type="entry name" value="ABC_tran_Xtn"/>
    <property type="match status" value="1"/>
</dbReference>
<dbReference type="OrthoDB" id="9762369at2"/>
<name>A0A5R9G2V4_9BACL</name>
<dbReference type="AlphaFoldDB" id="A0A5R9G2V4"/>
<evidence type="ECO:0000256" key="1">
    <source>
        <dbReference type="ARBA" id="ARBA00022737"/>
    </source>
</evidence>
<keyword evidence="4" id="KW-0175">Coiled coil</keyword>
<dbReference type="InterPro" id="IPR032781">
    <property type="entry name" value="ABC_tran_Xtn"/>
</dbReference>
<dbReference type="GO" id="GO:0003677">
    <property type="term" value="F:DNA binding"/>
    <property type="evidence" value="ECO:0007669"/>
    <property type="project" value="InterPro"/>
</dbReference>
<dbReference type="PROSITE" id="PS00211">
    <property type="entry name" value="ABC_TRANSPORTER_1"/>
    <property type="match status" value="1"/>
</dbReference>
<feature type="domain" description="ABC transporter" evidence="5">
    <location>
        <begin position="320"/>
        <end position="538"/>
    </location>
</feature>
<sequence length="646" mass="72021">MNLLTAERLTKTYGVKTLLENIDFNVDDRDRIGLIGVNGTGKSTLLRILAGAEAPDGGTISYRNGARIEYLSQQPPFDDDSTVLDQVFRGASPEFALLREYEAALQAIERGGPEAAAAERRFSELTARMDALNAWQLESEAKKVLSRLGVVDPMQRMGTLSGGQRKRVALAAALLHPADLLILDEPTNHLDTETVYWLERYLQKMKSALLMVTHDRYFLDRVANRIVELDRGSLHRYSGNYSAFLEQKAERMEREASEDRKRERLYKQELAWMRKGAKARTTKQKARIGRFDALASEVGTERAETLDIAIGGARLGKKVLEVRGVSCGYDGRALVRDFDAIVQRDDRIGVVGPNGSGKSTLLNVLAGRLLPSRGEVDIGSTVKIGYFTQEHTEMDGSMRVIEYIQEAAERIETANGESISASQLLERFLFPPAVQWTPISGLSGGEKRRLYLLRVLIGAPNVLFLDEPTNDLDIQTLTVLEDYLDDFAGAVIVVSHDRFFLDRTVDRLWSVESDGTIERYEGNYSDYVEKKALLEETAAPAPRTAAHATGKPALAASADGERGGAKALKFTFKEQKEYEEIDGKIADLESRLQEKAQNIVAAGSDYLELQRLTDEQNALESELAELFDRWTYLNELAEKIEAQKKS</sequence>
<evidence type="ECO:0000256" key="4">
    <source>
        <dbReference type="SAM" id="Coils"/>
    </source>
</evidence>
<evidence type="ECO:0000256" key="3">
    <source>
        <dbReference type="ARBA" id="ARBA00022840"/>
    </source>
</evidence>
<dbReference type="InterPro" id="IPR051309">
    <property type="entry name" value="ABCF_ATPase"/>
</dbReference>
<dbReference type="Pfam" id="PF00005">
    <property type="entry name" value="ABC_tran"/>
    <property type="match status" value="2"/>
</dbReference>
<feature type="coiled-coil region" evidence="4">
    <location>
        <begin position="242"/>
        <end position="269"/>
    </location>
</feature>
<dbReference type="PANTHER" id="PTHR42855:SF1">
    <property type="entry name" value="ABC TRANSPORTER DOMAIN-CONTAINING PROTEIN"/>
    <property type="match status" value="1"/>
</dbReference>